<protein>
    <submittedName>
        <fullName evidence="1">Uncharacterized protein</fullName>
    </submittedName>
</protein>
<proteinExistence type="predicted"/>
<accession>A0A291BA78</accession>
<keyword evidence="2" id="KW-1185">Reference proteome</keyword>
<evidence type="ECO:0000313" key="1">
    <source>
        <dbReference type="EMBL" id="ATF09928.1"/>
    </source>
</evidence>
<reference evidence="2" key="1">
    <citation type="submission" date="2017-04" db="EMBL/GenBank/DDBJ databases">
        <title>Genome evolution of the luminous symbionts of deep sea anglerfish.</title>
        <authorList>
            <person name="Hendry T.A."/>
        </authorList>
    </citation>
    <scope>NUCLEOTIDE SEQUENCE [LARGE SCALE GENOMIC DNA]</scope>
</reference>
<gene>
    <name evidence="1" type="ORF">BTN50_1452</name>
</gene>
<dbReference type="Proteomes" id="UP000218160">
    <property type="component" value="Chromosome 1"/>
</dbReference>
<dbReference type="AlphaFoldDB" id="A0A291BA78"/>
<dbReference type="KEGG" id="elux:BTN50_1452"/>
<name>A0A291BA78_9GAMM</name>
<sequence length="37" mass="4143">MEIKLMNPCRPHSGIEHAHGTMKTSVMAKQLNQRGLP</sequence>
<evidence type="ECO:0000313" key="2">
    <source>
        <dbReference type="Proteomes" id="UP000218160"/>
    </source>
</evidence>
<dbReference type="EMBL" id="CP020660">
    <property type="protein sequence ID" value="ATF09928.1"/>
    <property type="molecule type" value="Genomic_DNA"/>
</dbReference>
<organism evidence="1 2">
    <name type="scientific">Candidatus Enterovibrio altilux</name>
    <dbReference type="NCBI Taxonomy" id="1927128"/>
    <lineage>
        <taxon>Bacteria</taxon>
        <taxon>Pseudomonadati</taxon>
        <taxon>Pseudomonadota</taxon>
        <taxon>Gammaproteobacteria</taxon>
        <taxon>Vibrionales</taxon>
        <taxon>Vibrionaceae</taxon>
        <taxon>Enterovibrio</taxon>
    </lineage>
</organism>